<dbReference type="AlphaFoldDB" id="A0A8B6HUV6"/>
<protein>
    <recommendedName>
        <fullName evidence="1">DZIP3-like HEPN domain-containing protein</fullName>
    </recommendedName>
</protein>
<proteinExistence type="predicted"/>
<evidence type="ECO:0000313" key="2">
    <source>
        <dbReference type="EMBL" id="VDI84286.1"/>
    </source>
</evidence>
<accession>A0A8B6HUV6</accession>
<comment type="caution">
    <text evidence="2">The sequence shown here is derived from an EMBL/GenBank/DDBJ whole genome shotgun (WGS) entry which is preliminary data.</text>
</comment>
<evidence type="ECO:0000259" key="1">
    <source>
        <dbReference type="Pfam" id="PF18738"/>
    </source>
</evidence>
<reference evidence="2" key="1">
    <citation type="submission" date="2018-11" db="EMBL/GenBank/DDBJ databases">
        <authorList>
            <person name="Alioto T."/>
            <person name="Alioto T."/>
        </authorList>
    </citation>
    <scope>NUCLEOTIDE SEQUENCE</scope>
</reference>
<organism evidence="2 3">
    <name type="scientific">Mytilus galloprovincialis</name>
    <name type="common">Mediterranean mussel</name>
    <dbReference type="NCBI Taxonomy" id="29158"/>
    <lineage>
        <taxon>Eukaryota</taxon>
        <taxon>Metazoa</taxon>
        <taxon>Spiralia</taxon>
        <taxon>Lophotrochozoa</taxon>
        <taxon>Mollusca</taxon>
        <taxon>Bivalvia</taxon>
        <taxon>Autobranchia</taxon>
        <taxon>Pteriomorphia</taxon>
        <taxon>Mytilida</taxon>
        <taxon>Mytiloidea</taxon>
        <taxon>Mytilidae</taxon>
        <taxon>Mytilinae</taxon>
        <taxon>Mytilus</taxon>
    </lineage>
</organism>
<keyword evidence="3" id="KW-1185">Reference proteome</keyword>
<evidence type="ECO:0000313" key="3">
    <source>
        <dbReference type="Proteomes" id="UP000596742"/>
    </source>
</evidence>
<dbReference type="InterPro" id="IPR041249">
    <property type="entry name" value="HEPN_DZIP3"/>
</dbReference>
<feature type="domain" description="DZIP3-like HEPN" evidence="1">
    <location>
        <begin position="44"/>
        <end position="145"/>
    </location>
</feature>
<dbReference type="EMBL" id="UYJE01010556">
    <property type="protein sequence ID" value="VDI84286.1"/>
    <property type="molecule type" value="Genomic_DNA"/>
</dbReference>
<gene>
    <name evidence="2" type="ORF">MGAL_10B085034</name>
</gene>
<dbReference type="Proteomes" id="UP000596742">
    <property type="component" value="Unassembled WGS sequence"/>
</dbReference>
<dbReference type="OrthoDB" id="5958466at2759"/>
<dbReference type="Pfam" id="PF18738">
    <property type="entry name" value="HEPN_DZIP3"/>
    <property type="match status" value="1"/>
</dbReference>
<sequence>MATCSNESSPKENRNYLTLDKLLKEVAEPVVRKKFDIEFHPAVLQKTLTKESVKIKKFTNGKQRNILFPQRVQVPVCSSDFDLTLMILLIKKLTSIEISEHLPVPIITSPGADLSRIKYYRNKLAHSNGRLPNIEFEQQWVEVCEMYERGKVVQF</sequence>
<name>A0A8B6HUV6_MYTGA</name>